<evidence type="ECO:0000256" key="1">
    <source>
        <dbReference type="ARBA" id="ARBA00007659"/>
    </source>
</evidence>
<dbReference type="InterPro" id="IPR016098">
    <property type="entry name" value="CAP/MinC_C"/>
</dbReference>
<dbReference type="KEGG" id="pti:PHATRDRAFT_13047"/>
<dbReference type="Gene3D" id="2.160.20.70">
    <property type="match status" value="1"/>
</dbReference>
<dbReference type="InterPro" id="IPR001837">
    <property type="entry name" value="Adenylate_cyclase-assoc_CAP"/>
</dbReference>
<evidence type="ECO:0000313" key="4">
    <source>
        <dbReference type="Proteomes" id="UP000000759"/>
    </source>
</evidence>
<sequence length="137" mass="15175">ILTVDTTDSKQQVYLYNCEGVTVIVKGKFKSLILDKCTSCSVIFDTIISSTETVNCKKVKFQVNGICPAFTIDKTVNILIWLSKESLSVTNFTTSLSSEMNVSFPDGEDVKELPIPEQFVHKLVDGVVTSDVSDLYH</sequence>
<gene>
    <name evidence="3" type="ORF">PHATRDRAFT_13047</name>
</gene>
<dbReference type="PROSITE" id="PS51329">
    <property type="entry name" value="C_CAP_COFACTOR_C"/>
    <property type="match status" value="1"/>
</dbReference>
<dbReference type="GO" id="GO:0007015">
    <property type="term" value="P:actin filament organization"/>
    <property type="evidence" value="ECO:0007669"/>
    <property type="project" value="TreeGrafter"/>
</dbReference>
<feature type="non-terminal residue" evidence="3">
    <location>
        <position position="1"/>
    </location>
</feature>
<name>B7G1U9_PHATC</name>
<evidence type="ECO:0000313" key="3">
    <source>
        <dbReference type="EMBL" id="EEC47569.1"/>
    </source>
</evidence>
<dbReference type="RefSeq" id="XP_002180917.1">
    <property type="nucleotide sequence ID" value="XM_002180881.1"/>
</dbReference>
<organism evidence="3 4">
    <name type="scientific">Phaeodactylum tricornutum (strain CCAP 1055/1)</name>
    <dbReference type="NCBI Taxonomy" id="556484"/>
    <lineage>
        <taxon>Eukaryota</taxon>
        <taxon>Sar</taxon>
        <taxon>Stramenopiles</taxon>
        <taxon>Ochrophyta</taxon>
        <taxon>Bacillariophyta</taxon>
        <taxon>Bacillariophyceae</taxon>
        <taxon>Bacillariophycidae</taxon>
        <taxon>Naviculales</taxon>
        <taxon>Phaeodactylaceae</taxon>
        <taxon>Phaeodactylum</taxon>
    </lineage>
</organism>
<dbReference type="InterPro" id="IPR013912">
    <property type="entry name" value="Adenylate_cyclase-assoc_CAP_C"/>
</dbReference>
<dbReference type="eggNOG" id="KOG2675">
    <property type="taxonomic scope" value="Eukaryota"/>
</dbReference>
<dbReference type="GO" id="GO:0003779">
    <property type="term" value="F:actin binding"/>
    <property type="evidence" value="ECO:0007669"/>
    <property type="project" value="InterPro"/>
</dbReference>
<dbReference type="InParanoid" id="B7G1U9"/>
<dbReference type="PaxDb" id="2850-Phatr13047"/>
<dbReference type="STRING" id="556484.B7G1U9"/>
<dbReference type="HOGENOM" id="CLU_015780_1_0_1"/>
<comment type="similarity">
    <text evidence="1">Belongs to the CAP family.</text>
</comment>
<evidence type="ECO:0000259" key="2">
    <source>
        <dbReference type="PROSITE" id="PS51329"/>
    </source>
</evidence>
<dbReference type="GeneID" id="7201738"/>
<dbReference type="GO" id="GO:0005737">
    <property type="term" value="C:cytoplasm"/>
    <property type="evidence" value="ECO:0007669"/>
    <property type="project" value="TreeGrafter"/>
</dbReference>
<dbReference type="PANTHER" id="PTHR10652">
    <property type="entry name" value="ADENYLYL CYCLASE-ASSOCIATED PROTEIN"/>
    <property type="match status" value="1"/>
</dbReference>
<dbReference type="PANTHER" id="PTHR10652:SF0">
    <property type="entry name" value="ADENYLYL CYCLASE-ASSOCIATED PROTEIN"/>
    <property type="match status" value="1"/>
</dbReference>
<dbReference type="Pfam" id="PF08603">
    <property type="entry name" value="CAP_C"/>
    <property type="match status" value="1"/>
</dbReference>
<feature type="domain" description="C-CAP/cofactor C-like" evidence="2">
    <location>
        <begin position="1"/>
        <end position="115"/>
    </location>
</feature>
<dbReference type="GO" id="GO:0008179">
    <property type="term" value="F:adenylate cyclase binding"/>
    <property type="evidence" value="ECO:0007669"/>
    <property type="project" value="TreeGrafter"/>
</dbReference>
<keyword evidence="4" id="KW-1185">Reference proteome</keyword>
<reference evidence="4" key="2">
    <citation type="submission" date="2008-08" db="EMBL/GenBank/DDBJ databases">
        <authorList>
            <consortium name="Diatom Consortium"/>
            <person name="Grigoriev I."/>
            <person name="Grimwood J."/>
            <person name="Kuo A."/>
            <person name="Otillar R.P."/>
            <person name="Salamov A."/>
            <person name="Detter J.C."/>
            <person name="Lindquist E."/>
            <person name="Shapiro H."/>
            <person name="Lucas S."/>
            <person name="Glavina del Rio T."/>
            <person name="Pitluck S."/>
            <person name="Rokhsar D."/>
            <person name="Bowler C."/>
        </authorList>
    </citation>
    <scope>GENOME REANNOTATION</scope>
    <source>
        <strain evidence="4">CCAP 1055/1</strain>
    </source>
</reference>
<dbReference type="OrthoDB" id="1601at2759"/>
<proteinExistence type="inferred from homology"/>
<dbReference type="SUPFAM" id="SSF69340">
    <property type="entry name" value="C-terminal domain of adenylylcyclase associated protein"/>
    <property type="match status" value="1"/>
</dbReference>
<dbReference type="InterPro" id="IPR017901">
    <property type="entry name" value="C-CAP_CF_C-like"/>
</dbReference>
<dbReference type="InterPro" id="IPR006599">
    <property type="entry name" value="CARP_motif"/>
</dbReference>
<reference evidence="3 4" key="1">
    <citation type="journal article" date="2008" name="Nature">
        <title>The Phaeodactylum genome reveals the evolutionary history of diatom genomes.</title>
        <authorList>
            <person name="Bowler C."/>
            <person name="Allen A.E."/>
            <person name="Badger J.H."/>
            <person name="Grimwood J."/>
            <person name="Jabbari K."/>
            <person name="Kuo A."/>
            <person name="Maheswari U."/>
            <person name="Martens C."/>
            <person name="Maumus F."/>
            <person name="Otillar R.P."/>
            <person name="Rayko E."/>
            <person name="Salamov A."/>
            <person name="Vandepoele K."/>
            <person name="Beszteri B."/>
            <person name="Gruber A."/>
            <person name="Heijde M."/>
            <person name="Katinka M."/>
            <person name="Mock T."/>
            <person name="Valentin K."/>
            <person name="Verret F."/>
            <person name="Berges J.A."/>
            <person name="Brownlee C."/>
            <person name="Cadoret J.P."/>
            <person name="Chiovitti A."/>
            <person name="Choi C.J."/>
            <person name="Coesel S."/>
            <person name="De Martino A."/>
            <person name="Detter J.C."/>
            <person name="Durkin C."/>
            <person name="Falciatore A."/>
            <person name="Fournet J."/>
            <person name="Haruta M."/>
            <person name="Huysman M.J."/>
            <person name="Jenkins B.D."/>
            <person name="Jiroutova K."/>
            <person name="Jorgensen R.E."/>
            <person name="Joubert Y."/>
            <person name="Kaplan A."/>
            <person name="Kroger N."/>
            <person name="Kroth P.G."/>
            <person name="La Roche J."/>
            <person name="Lindquist E."/>
            <person name="Lommer M."/>
            <person name="Martin-Jezequel V."/>
            <person name="Lopez P.J."/>
            <person name="Lucas S."/>
            <person name="Mangogna M."/>
            <person name="McGinnis K."/>
            <person name="Medlin L.K."/>
            <person name="Montsant A."/>
            <person name="Oudot-Le Secq M.P."/>
            <person name="Napoli C."/>
            <person name="Obornik M."/>
            <person name="Parker M.S."/>
            <person name="Petit J.L."/>
            <person name="Porcel B.M."/>
            <person name="Poulsen N."/>
            <person name="Robison M."/>
            <person name="Rychlewski L."/>
            <person name="Rynearson T.A."/>
            <person name="Schmutz J."/>
            <person name="Shapiro H."/>
            <person name="Siaut M."/>
            <person name="Stanley M."/>
            <person name="Sussman M.R."/>
            <person name="Taylor A.R."/>
            <person name="Vardi A."/>
            <person name="von Dassow P."/>
            <person name="Vyverman W."/>
            <person name="Willis A."/>
            <person name="Wyrwicz L.S."/>
            <person name="Rokhsar D.S."/>
            <person name="Weissenbach J."/>
            <person name="Armbrust E.V."/>
            <person name="Green B.R."/>
            <person name="Van de Peer Y."/>
            <person name="Grigoriev I.V."/>
        </authorList>
    </citation>
    <scope>NUCLEOTIDE SEQUENCE [LARGE SCALE GENOMIC DNA]</scope>
    <source>
        <strain evidence="3 4">CCAP 1055/1</strain>
    </source>
</reference>
<dbReference type="EMBL" id="CM000613">
    <property type="protein sequence ID" value="EEC47569.1"/>
    <property type="molecule type" value="Genomic_DNA"/>
</dbReference>
<dbReference type="AlphaFoldDB" id="B7G1U9"/>
<dbReference type="GO" id="GO:0019933">
    <property type="term" value="P:cAMP-mediated signaling"/>
    <property type="evidence" value="ECO:0007669"/>
    <property type="project" value="TreeGrafter"/>
</dbReference>
<dbReference type="InterPro" id="IPR036223">
    <property type="entry name" value="CAP_C_sf"/>
</dbReference>
<protein>
    <recommendedName>
        <fullName evidence="2">C-CAP/cofactor C-like domain-containing protein</fullName>
    </recommendedName>
</protein>
<dbReference type="Proteomes" id="UP000000759">
    <property type="component" value="Chromosome 10"/>
</dbReference>
<accession>B7G1U9</accession>
<dbReference type="SMART" id="SM00673">
    <property type="entry name" value="CARP"/>
    <property type="match status" value="2"/>
</dbReference>